<dbReference type="EMBL" id="FQWB01000009">
    <property type="protein sequence ID" value="SHG95398.1"/>
    <property type="molecule type" value="Genomic_DNA"/>
</dbReference>
<evidence type="ECO:0000259" key="1">
    <source>
        <dbReference type="Pfam" id="PF17517"/>
    </source>
</evidence>
<feature type="domain" description="IgGFc-binding protein N-terminal" evidence="1">
    <location>
        <begin position="135"/>
        <end position="435"/>
    </location>
</feature>
<dbReference type="OrthoDB" id="9765926at2"/>
<organism evidence="2 3">
    <name type="scientific">Flavobacterium fluvii</name>
    <dbReference type="NCBI Taxonomy" id="468056"/>
    <lineage>
        <taxon>Bacteria</taxon>
        <taxon>Pseudomonadati</taxon>
        <taxon>Bacteroidota</taxon>
        <taxon>Flavobacteriia</taxon>
        <taxon>Flavobacteriales</taxon>
        <taxon>Flavobacteriaceae</taxon>
        <taxon>Flavobacterium</taxon>
    </lineage>
</organism>
<dbReference type="InterPro" id="IPR013783">
    <property type="entry name" value="Ig-like_fold"/>
</dbReference>
<dbReference type="InterPro" id="IPR028974">
    <property type="entry name" value="TSP_type-3_rpt"/>
</dbReference>
<dbReference type="SUPFAM" id="SSF103647">
    <property type="entry name" value="TSP type-3 repeat"/>
    <property type="match status" value="1"/>
</dbReference>
<reference evidence="3" key="1">
    <citation type="submission" date="2016-11" db="EMBL/GenBank/DDBJ databases">
        <authorList>
            <person name="Varghese N."/>
            <person name="Submissions S."/>
        </authorList>
    </citation>
    <scope>NUCLEOTIDE SEQUENCE [LARGE SCALE GENOMIC DNA]</scope>
    <source>
        <strain evidence="3">DSM 19978</strain>
    </source>
</reference>
<dbReference type="Gene3D" id="2.60.40.10">
    <property type="entry name" value="Immunoglobulins"/>
    <property type="match status" value="1"/>
</dbReference>
<proteinExistence type="predicted"/>
<dbReference type="RefSeq" id="WP_073371792.1">
    <property type="nucleotide sequence ID" value="NZ_FQWB01000009.1"/>
</dbReference>
<dbReference type="Pfam" id="PF13585">
    <property type="entry name" value="CHU_C"/>
    <property type="match status" value="1"/>
</dbReference>
<dbReference type="Gene3D" id="4.10.1080.10">
    <property type="entry name" value="TSP type-3 repeat"/>
    <property type="match status" value="1"/>
</dbReference>
<dbReference type="GO" id="GO:0005509">
    <property type="term" value="F:calcium ion binding"/>
    <property type="evidence" value="ECO:0007669"/>
    <property type="project" value="InterPro"/>
</dbReference>
<dbReference type="NCBIfam" id="TIGR04131">
    <property type="entry name" value="Bac_Flav_CTERM"/>
    <property type="match status" value="1"/>
</dbReference>
<accession>A0A1M5P0X7</accession>
<protein>
    <submittedName>
        <fullName evidence="2">Gliding motility-associated C-terminal domain-containing protein</fullName>
    </submittedName>
</protein>
<evidence type="ECO:0000313" key="2">
    <source>
        <dbReference type="EMBL" id="SHG95398.1"/>
    </source>
</evidence>
<dbReference type="InterPro" id="IPR026341">
    <property type="entry name" value="T9SS_type_B"/>
</dbReference>
<dbReference type="Proteomes" id="UP000184516">
    <property type="component" value="Unassembled WGS sequence"/>
</dbReference>
<evidence type="ECO:0000313" key="3">
    <source>
        <dbReference type="Proteomes" id="UP000184516"/>
    </source>
</evidence>
<dbReference type="InterPro" id="IPR035234">
    <property type="entry name" value="IgGFc-bd_N"/>
</dbReference>
<dbReference type="Pfam" id="PF17517">
    <property type="entry name" value="IgGFc_binding"/>
    <property type="match status" value="1"/>
</dbReference>
<sequence>MKKILILFFVFATINCFPQFSKTHYIPPITAQNGLPADHYLYISTPNTTNVNFKIIEIGGAIITGVVSNNTPYVYSIGTGNTTRLFTPKTSIGIVKNKGYIIEADNLVYASVRGNASPNNGAYAHAGGLVSKGNSALGKTFRLGAMLNPNVDGSVLNFASILSTENNTSVTISNIPIGTIFTDGTTYTGPIVVTLNKNESYVMALENYTGNNFPSNSSKMIGALVETNKPVVVNSGSYGGSNSTSTNGRDVGYDQIVAYEKTGKEYIFVKGVGTNELERVLLIANNPNTLIYLNGSATPFATLANAGDYVAIDGSQFSTGNLYVTTSENVFAYQSIGGTANPANQNLFFVPPLNCATPSNVDNIPLIEQIGSVTFNGGLNIVTETGALVKINGVNTTATPVPITGNPGFERYTINGLFGNIAVKSTKQVYVSYFGTNGAATYGGYYSGFDLKPEIISDKLSVVNSSCIPNVVLKISSLSSYDTFQWYKNDIEILGATSNQYTPTDPGYYQVRGAISSCPSSSSSFVFSDKIPVSSCPTNFDNDKANDNIDLDNDNDGIANCTESYGNQNINISNTAAGNIAVGSYSNSFTGVITSTGGTFTGNTDGSFITEIPAGITNNLTYRMTFASPMSAGIEYVSTANPTDLLNPDAEYVVSSDSNKTMTVLNPNDQLLIDTNYDGIYESGITQFSSFEIRFRLNGALPLAAGTGTFKFLTYLANSISFTLKNLSDTNPNRVSLKFFSSCVPKDSDLDGIPDQLDPDSDNDGILDTIEAQANTSLALTNADTNNNGLDNAFEPGFTPVDTDTDGIPDYLDLDSDNDGISDAVETGNDLDADGIKNYRDLDSDKDLCSDVIEAGFLDANGDGILGATTPPTINANGLVTSGIGYTTPNLNYITAAPIVITTQPNVAPTCELQNATVSLVDNGGNTYQWQLSTDGVTWNNLANNATYPNVTANPLNIIGVTNAMNGYKYRVVLNKTGNSCGLTSAQTTLTVYPLPVVNNVTIVQCDNDLDAISTFNLTVKNNVISSNSANETFTYYKTLAGANTANAAQLINTPLAFTNTTPVTMPVWVRVVNSNGCFRTAQITLQVLATQIPITFNRTFVVCDDFLDTNGASNTNNNKRDGISSFNFSSATPAIKALLPTAGNYSVTYYRNQADALAELNAITDISNYRNIGYPNTQNIWVRVDSDMDNACYGLGPFVTLTVEKLPFANAVPVFRQCDDNQDGIFPFNTSNLETTLLGTNQSFPVTVTYFDAANNPLKDANGVLMTSPFPATFASTSQTIKAVVINNTTQKCFDEITIQFIVDDLPEAFAVPTTLTTTCDDEPDPLTQNGKIAFDTTTFQSTILGTQTGLIVKYFDGNGNPLSSPLPNPFITGTQNVTVVVENPINTTCKASQIIPFIVNPLPNINLNTNGSEDELVCSNLPTFYVQLNAGIQDGSPTSNYSYIWSKDGVVLAGKTAYTLDVNAEGIYTVQVSNISGCGRIRTIKVTASDVAHIQTTVIVDMTDINTITINVTGAGDYEYSLDDSSGFFQDSNILTNVPAGIHEVFIRDKNGCGTVSKTVAVVGLPKFFTPNNDGFNDYWNAKGISATFNSHSIIYIFDRYGKLLKQVAATSEGWDGTFNGKPMPGDDYWYTIKLDDGREAKGHFSLKR</sequence>
<gene>
    <name evidence="2" type="ORF">SAMN05443549_10924</name>
</gene>
<name>A0A1M5P0X7_9FLAO</name>
<dbReference type="STRING" id="468056.SAMN05443549_10924"/>
<keyword evidence="3" id="KW-1185">Reference proteome</keyword>